<dbReference type="InterPro" id="IPR003423">
    <property type="entry name" value="OMP_efflux"/>
</dbReference>
<keyword evidence="10" id="KW-0732">Signal</keyword>
<evidence type="ECO:0000256" key="10">
    <source>
        <dbReference type="SAM" id="SignalP"/>
    </source>
</evidence>
<keyword evidence="5" id="KW-0812">Transmembrane</keyword>
<reference evidence="12" key="2">
    <citation type="submission" date="2015-11" db="EMBL/GenBank/DDBJ databases">
        <authorList>
            <person name="Zhang Y."/>
            <person name="Guo Z."/>
        </authorList>
    </citation>
    <scope>NUCLEOTIDE SEQUENCE</scope>
    <source>
        <strain evidence="12">1</strain>
    </source>
</reference>
<keyword evidence="8" id="KW-0175">Coiled coil</keyword>
<feature type="region of interest" description="Disordered" evidence="9">
    <location>
        <begin position="60"/>
        <end position="91"/>
    </location>
</feature>
<dbReference type="PANTHER" id="PTHR30026:SF22">
    <property type="entry name" value="OUTER MEMBRANE EFFLUX PROTEIN"/>
    <property type="match status" value="1"/>
</dbReference>
<dbReference type="NCBIfam" id="TIGR01844">
    <property type="entry name" value="type_I_sec_TolC"/>
    <property type="match status" value="1"/>
</dbReference>
<evidence type="ECO:0000313" key="12">
    <source>
        <dbReference type="EMBL" id="CUU41983.1"/>
    </source>
</evidence>
<keyword evidence="7" id="KW-0998">Cell outer membrane</keyword>
<evidence type="ECO:0000256" key="1">
    <source>
        <dbReference type="ARBA" id="ARBA00004442"/>
    </source>
</evidence>
<dbReference type="PATRIC" id="fig|1079.6.peg.1595"/>
<dbReference type="GO" id="GO:1990281">
    <property type="term" value="C:efflux pump complex"/>
    <property type="evidence" value="ECO:0007669"/>
    <property type="project" value="TreeGrafter"/>
</dbReference>
<dbReference type="OrthoDB" id="9789368at2"/>
<dbReference type="InterPro" id="IPR010130">
    <property type="entry name" value="T1SS_OMP_TolC"/>
</dbReference>
<reference evidence="11" key="1">
    <citation type="journal article" date="2015" name="Genome Announc.">
        <title>Complete Genome Sequence of the Bacteriochlorophyll b-Producing Photosynthetic Bacterium Blastochloris viridis.</title>
        <authorList>
            <person name="Tsukatani Y."/>
            <person name="Hirose Y."/>
            <person name="Harada J."/>
            <person name="Misawa N."/>
            <person name="Mori K."/>
            <person name="Inoue K."/>
            <person name="Tamiaki H."/>
        </authorList>
    </citation>
    <scope>NUCLEOTIDE SEQUENCE [LARGE SCALE GENOMIC DNA]</scope>
    <source>
        <strain evidence="11">DSM 133</strain>
    </source>
</reference>
<feature type="coiled-coil region" evidence="8">
    <location>
        <begin position="194"/>
        <end position="221"/>
    </location>
</feature>
<sequence>MPMATTTRVAVLGALVFALASEAQAQTLDSALAQAYRTNPTLNSQRAAVRATDENVPQALSGYRPRISGTGTVGNESLTSKGTSTNSLTGLSGTSTIRDTLDQSSYGVSLTQTLFDGGKTPNQVRQAEAQVIQARETLRNTEQNVLLDGVTAYMNVVRDTAIVTLRQQNVTALEEQLRATRDRFQVGEVTRTDVAQAEARLADAQSQLSAAIAQLQTSRAQYRRVIGSEPGKLTQGKPIDNTLPASLEAAVNGGLSRHPAIEAAKHGADAALLQVNVAEGSLLPTVTLEASYLRQFETSPTVDDVMSAQVLGRLTVPIYQGGAEYSLIRQAKETLGQKRLDVDVSREQVRAAVVESWGMLQAAKAQIEATQSAVRANQIALEGVREEARVGQRTTLDVLNAQTELVNSQVALVTAQRDRIVASYSLLSGIGRLSARQLGLKVGEYDDAVHYNQVRDAWFGVRTPSGK</sequence>
<comment type="subcellular location">
    <subcellularLocation>
        <location evidence="1">Cell outer membrane</location>
    </subcellularLocation>
</comment>
<dbReference type="GO" id="GO:0009279">
    <property type="term" value="C:cell outer membrane"/>
    <property type="evidence" value="ECO:0007669"/>
    <property type="project" value="UniProtKB-SubCell"/>
</dbReference>
<keyword evidence="6" id="KW-0472">Membrane</keyword>
<evidence type="ECO:0000256" key="4">
    <source>
        <dbReference type="ARBA" id="ARBA00022452"/>
    </source>
</evidence>
<dbReference type="AlphaFoldDB" id="A0A0H5BJV4"/>
<evidence type="ECO:0000256" key="2">
    <source>
        <dbReference type="ARBA" id="ARBA00007613"/>
    </source>
</evidence>
<dbReference type="InterPro" id="IPR051906">
    <property type="entry name" value="TolC-like"/>
</dbReference>
<dbReference type="GO" id="GO:0015562">
    <property type="term" value="F:efflux transmembrane transporter activity"/>
    <property type="evidence" value="ECO:0007669"/>
    <property type="project" value="InterPro"/>
</dbReference>
<dbReference type="Proteomes" id="UP000065734">
    <property type="component" value="Chromosome I"/>
</dbReference>
<evidence type="ECO:0000313" key="13">
    <source>
        <dbReference type="Proteomes" id="UP000065734"/>
    </source>
</evidence>
<comment type="similarity">
    <text evidence="2">Belongs to the outer membrane factor (OMF) (TC 1.B.17) family.</text>
</comment>
<dbReference type="SUPFAM" id="SSF56954">
    <property type="entry name" value="Outer membrane efflux proteins (OEP)"/>
    <property type="match status" value="1"/>
</dbReference>
<dbReference type="KEGG" id="bvr:BVIR_1539"/>
<dbReference type="EMBL" id="LN907867">
    <property type="protein sequence ID" value="CUU41983.1"/>
    <property type="molecule type" value="Genomic_DNA"/>
</dbReference>
<feature type="compositionally biased region" description="Low complexity" evidence="9">
    <location>
        <begin position="77"/>
        <end position="91"/>
    </location>
</feature>
<dbReference type="Pfam" id="PF02321">
    <property type="entry name" value="OEP"/>
    <property type="match status" value="2"/>
</dbReference>
<evidence type="ECO:0000256" key="6">
    <source>
        <dbReference type="ARBA" id="ARBA00023136"/>
    </source>
</evidence>
<dbReference type="PANTHER" id="PTHR30026">
    <property type="entry name" value="OUTER MEMBRANE PROTEIN TOLC"/>
    <property type="match status" value="1"/>
</dbReference>
<evidence type="ECO:0000256" key="3">
    <source>
        <dbReference type="ARBA" id="ARBA00022448"/>
    </source>
</evidence>
<proteinExistence type="inferred from homology"/>
<organism evidence="12 13">
    <name type="scientific">Blastochloris viridis</name>
    <name type="common">Rhodopseudomonas viridis</name>
    <dbReference type="NCBI Taxonomy" id="1079"/>
    <lineage>
        <taxon>Bacteria</taxon>
        <taxon>Pseudomonadati</taxon>
        <taxon>Pseudomonadota</taxon>
        <taxon>Alphaproteobacteria</taxon>
        <taxon>Hyphomicrobiales</taxon>
        <taxon>Blastochloridaceae</taxon>
        <taxon>Blastochloris</taxon>
    </lineage>
</organism>
<keyword evidence="13" id="KW-1185">Reference proteome</keyword>
<dbReference type="EMBL" id="AP014854">
    <property type="protein sequence ID" value="BAS00802.1"/>
    <property type="molecule type" value="Genomic_DNA"/>
</dbReference>
<reference evidence="13" key="3">
    <citation type="journal article" date="2016" name="Genome Announc.">
        <title>Revised genome sequence of the purple photosynthetic bacterium Blastochloris viridis.</title>
        <authorList>
            <person name="Liu L.N."/>
            <person name="Faulkner M."/>
            <person name="Liu X."/>
            <person name="Huang F."/>
            <person name="Darby A.C."/>
            <person name="Hall N."/>
        </authorList>
    </citation>
    <scope>NUCLEOTIDE SEQUENCE [LARGE SCALE GENOMIC DNA]</scope>
    <source>
        <strain evidence="13">ATCC 19567 / DSM 133 / F</strain>
    </source>
</reference>
<gene>
    <name evidence="12" type="primary">bepC_1</name>
    <name evidence="11" type="ORF">BV133_3208</name>
    <name evidence="12" type="ORF">BVIRIDIS_09840</name>
</gene>
<evidence type="ECO:0000256" key="8">
    <source>
        <dbReference type="SAM" id="Coils"/>
    </source>
</evidence>
<accession>A0A0H5BJV4</accession>
<evidence type="ECO:0000256" key="7">
    <source>
        <dbReference type="ARBA" id="ARBA00023237"/>
    </source>
</evidence>
<keyword evidence="3" id="KW-0813">Transport</keyword>
<dbReference type="STRING" id="1079.BVIR_1539"/>
<keyword evidence="4" id="KW-1134">Transmembrane beta strand</keyword>
<evidence type="ECO:0000256" key="5">
    <source>
        <dbReference type="ARBA" id="ARBA00022692"/>
    </source>
</evidence>
<protein>
    <submittedName>
        <fullName evidence="12">Outer membrane efflux protein BepC</fullName>
    </submittedName>
    <submittedName>
        <fullName evidence="11">Type I secretion outer membrane protein</fullName>
    </submittedName>
</protein>
<feature type="chain" id="PRO_5014229178" evidence="10">
    <location>
        <begin position="26"/>
        <end position="467"/>
    </location>
</feature>
<evidence type="ECO:0000256" key="9">
    <source>
        <dbReference type="SAM" id="MobiDB-lite"/>
    </source>
</evidence>
<dbReference type="Gene3D" id="1.20.1600.10">
    <property type="entry name" value="Outer membrane efflux proteins (OEP)"/>
    <property type="match status" value="1"/>
</dbReference>
<name>A0A0H5BJV4_BLAVI</name>
<feature type="signal peptide" evidence="10">
    <location>
        <begin position="1"/>
        <end position="25"/>
    </location>
</feature>
<dbReference type="GO" id="GO:0015288">
    <property type="term" value="F:porin activity"/>
    <property type="evidence" value="ECO:0007669"/>
    <property type="project" value="TreeGrafter"/>
</dbReference>
<evidence type="ECO:0000313" key="11">
    <source>
        <dbReference type="EMBL" id="BAS00802.1"/>
    </source>
</evidence>